<dbReference type="AlphaFoldDB" id="A0A4Y2RMY1"/>
<dbReference type="PANTHER" id="PTHR24300">
    <property type="entry name" value="CYTOCHROME P450 508A4-RELATED"/>
    <property type="match status" value="1"/>
</dbReference>
<name>A0A4Y2RMY1_ARAVE</name>
<dbReference type="GO" id="GO:0005506">
    <property type="term" value="F:iron ion binding"/>
    <property type="evidence" value="ECO:0007669"/>
    <property type="project" value="InterPro"/>
</dbReference>
<evidence type="ECO:0000256" key="4">
    <source>
        <dbReference type="ARBA" id="ARBA00023033"/>
    </source>
</evidence>
<dbReference type="InterPro" id="IPR036396">
    <property type="entry name" value="Cyt_P450_sf"/>
</dbReference>
<evidence type="ECO:0000256" key="3">
    <source>
        <dbReference type="ARBA" id="ARBA00023004"/>
    </source>
</evidence>
<dbReference type="PANTHER" id="PTHR24300:SF375">
    <property type="entry name" value="CYTOCHROME P450 FAMILY"/>
    <property type="match status" value="1"/>
</dbReference>
<comment type="caution">
    <text evidence="5">The sequence shown here is derived from an EMBL/GenBank/DDBJ whole genome shotgun (WGS) entry which is preliminary data.</text>
</comment>
<keyword evidence="3" id="KW-0408">Iron</keyword>
<dbReference type="GO" id="GO:0016712">
    <property type="term" value="F:oxidoreductase activity, acting on paired donors, with incorporation or reduction of molecular oxygen, reduced flavin or flavoprotein as one donor, and incorporation of one atom of oxygen"/>
    <property type="evidence" value="ECO:0007669"/>
    <property type="project" value="TreeGrafter"/>
</dbReference>
<dbReference type="EMBL" id="BGPR01017596">
    <property type="protein sequence ID" value="GBN76619.1"/>
    <property type="molecule type" value="Genomic_DNA"/>
</dbReference>
<comment type="similarity">
    <text evidence="1">Belongs to the cytochrome P450 family.</text>
</comment>
<evidence type="ECO:0000313" key="5">
    <source>
        <dbReference type="EMBL" id="GBN76619.1"/>
    </source>
</evidence>
<proteinExistence type="inferred from homology"/>
<keyword evidence="2" id="KW-0479">Metal-binding</keyword>
<keyword evidence="6" id="KW-1185">Reference proteome</keyword>
<dbReference type="GO" id="GO:0020037">
    <property type="term" value="F:heme binding"/>
    <property type="evidence" value="ECO:0007669"/>
    <property type="project" value="InterPro"/>
</dbReference>
<dbReference type="Pfam" id="PF00067">
    <property type="entry name" value="p450"/>
    <property type="match status" value="1"/>
</dbReference>
<dbReference type="InterPro" id="IPR001128">
    <property type="entry name" value="Cyt_P450"/>
</dbReference>
<accession>A0A4Y2RMY1</accession>
<keyword evidence="4" id="KW-0503">Monooxygenase</keyword>
<dbReference type="OrthoDB" id="1055148at2759"/>
<dbReference type="GO" id="GO:0006082">
    <property type="term" value="P:organic acid metabolic process"/>
    <property type="evidence" value="ECO:0007669"/>
    <property type="project" value="TreeGrafter"/>
</dbReference>
<evidence type="ECO:0000313" key="6">
    <source>
        <dbReference type="Proteomes" id="UP000499080"/>
    </source>
</evidence>
<feature type="non-terminal residue" evidence="5">
    <location>
        <position position="1"/>
    </location>
</feature>
<dbReference type="Gene3D" id="1.10.630.10">
    <property type="entry name" value="Cytochrome P450"/>
    <property type="match status" value="1"/>
</dbReference>
<dbReference type="Proteomes" id="UP000499080">
    <property type="component" value="Unassembled WGS sequence"/>
</dbReference>
<dbReference type="InterPro" id="IPR050182">
    <property type="entry name" value="Cytochrome_P450_fam2"/>
</dbReference>
<reference evidence="5 6" key="1">
    <citation type="journal article" date="2019" name="Sci. Rep.">
        <title>Orb-weaving spider Araneus ventricosus genome elucidates the spidroin gene catalogue.</title>
        <authorList>
            <person name="Kono N."/>
            <person name="Nakamura H."/>
            <person name="Ohtoshi R."/>
            <person name="Moran D.A.P."/>
            <person name="Shinohara A."/>
            <person name="Yoshida Y."/>
            <person name="Fujiwara M."/>
            <person name="Mori M."/>
            <person name="Tomita M."/>
            <person name="Arakawa K."/>
        </authorList>
    </citation>
    <scope>NUCLEOTIDE SEQUENCE [LARGE SCALE GENOMIC DNA]</scope>
</reference>
<protein>
    <submittedName>
        <fullName evidence="5">Uncharacterized protein</fullName>
    </submittedName>
</protein>
<gene>
    <name evidence="5" type="ORF">AVEN_131836_1</name>
</gene>
<evidence type="ECO:0000256" key="2">
    <source>
        <dbReference type="ARBA" id="ARBA00022723"/>
    </source>
</evidence>
<evidence type="ECO:0000256" key="1">
    <source>
        <dbReference type="ARBA" id="ARBA00010617"/>
    </source>
</evidence>
<organism evidence="5 6">
    <name type="scientific">Araneus ventricosus</name>
    <name type="common">Orbweaver spider</name>
    <name type="synonym">Epeira ventricosa</name>
    <dbReference type="NCBI Taxonomy" id="182803"/>
    <lineage>
        <taxon>Eukaryota</taxon>
        <taxon>Metazoa</taxon>
        <taxon>Ecdysozoa</taxon>
        <taxon>Arthropoda</taxon>
        <taxon>Chelicerata</taxon>
        <taxon>Arachnida</taxon>
        <taxon>Araneae</taxon>
        <taxon>Araneomorphae</taxon>
        <taxon>Entelegynae</taxon>
        <taxon>Araneoidea</taxon>
        <taxon>Araneidae</taxon>
        <taxon>Araneus</taxon>
    </lineage>
</organism>
<dbReference type="GO" id="GO:0006805">
    <property type="term" value="P:xenobiotic metabolic process"/>
    <property type="evidence" value="ECO:0007669"/>
    <property type="project" value="TreeGrafter"/>
</dbReference>
<keyword evidence="4" id="KW-0560">Oxidoreductase</keyword>
<dbReference type="SUPFAM" id="SSF48264">
    <property type="entry name" value="Cytochrome P450"/>
    <property type="match status" value="1"/>
</dbReference>
<dbReference type="GO" id="GO:0005737">
    <property type="term" value="C:cytoplasm"/>
    <property type="evidence" value="ECO:0007669"/>
    <property type="project" value="TreeGrafter"/>
</dbReference>
<sequence>REIKNHEETLDENNVRDYIDGYLLEIQKNKDKAFCKPVLEDMAGLFVGGGSETVRVTIEWLLLTLAAYDDVHGGRHHGNHEMEMCGSD</sequence>